<evidence type="ECO:0000313" key="1">
    <source>
        <dbReference type="EMBL" id="VFS78925.1"/>
    </source>
</evidence>
<reference evidence="1 2" key="1">
    <citation type="submission" date="2019-03" db="EMBL/GenBank/DDBJ databases">
        <authorList>
            <consortium name="Pathogen Informatics"/>
        </authorList>
    </citation>
    <scope>NUCLEOTIDE SEQUENCE [LARGE SCALE GENOMIC DNA]</scope>
    <source>
        <strain evidence="1 2">NCTC12993</strain>
    </source>
</reference>
<name>A0A485BYA8_KLUCR</name>
<dbReference type="Proteomes" id="UP000401081">
    <property type="component" value="Unassembled WGS sequence"/>
</dbReference>
<organism evidence="1 2">
    <name type="scientific">Kluyvera cryocrescens</name>
    <name type="common">Kluyvera citrophila</name>
    <dbReference type="NCBI Taxonomy" id="580"/>
    <lineage>
        <taxon>Bacteria</taxon>
        <taxon>Pseudomonadati</taxon>
        <taxon>Pseudomonadota</taxon>
        <taxon>Gammaproteobacteria</taxon>
        <taxon>Enterobacterales</taxon>
        <taxon>Enterobacteriaceae</taxon>
        <taxon>Kluyvera</taxon>
    </lineage>
</organism>
<gene>
    <name evidence="1" type="ORF">NCTC12993_05729</name>
</gene>
<evidence type="ECO:0000313" key="2">
    <source>
        <dbReference type="Proteomes" id="UP000401081"/>
    </source>
</evidence>
<sequence length="88" mass="9862">MTKMFSCLSKADKRLRQVNDRFRDVIEATHRLDLGSGQRGTANVVIRPFFRRYPVIILTTGLGGTCWISSTSDKILFPSLAAESADEQ</sequence>
<proteinExistence type="predicted"/>
<dbReference type="AlphaFoldDB" id="A0A485BYA8"/>
<dbReference type="EMBL" id="CAADJD010000024">
    <property type="protein sequence ID" value="VFS78925.1"/>
    <property type="molecule type" value="Genomic_DNA"/>
</dbReference>
<protein>
    <submittedName>
        <fullName evidence="1">Uncharacterized protein</fullName>
    </submittedName>
</protein>
<accession>A0A485BYA8</accession>
<keyword evidence="2" id="KW-1185">Reference proteome</keyword>